<keyword evidence="1" id="KW-0808">Transferase</keyword>
<dbReference type="SUPFAM" id="SSF56112">
    <property type="entry name" value="Protein kinase-like (PK-like)"/>
    <property type="match status" value="1"/>
</dbReference>
<dbReference type="InterPro" id="IPR027417">
    <property type="entry name" value="P-loop_NTPase"/>
</dbReference>
<name>A0A7C3Z277_UNCW3</name>
<dbReference type="AlphaFoldDB" id="A0A7C3Z277"/>
<dbReference type="PANTHER" id="PTHR43883">
    <property type="entry name" value="SLR0207 PROTEIN"/>
    <property type="match status" value="1"/>
</dbReference>
<dbReference type="InterPro" id="IPR011009">
    <property type="entry name" value="Kinase-like_dom_sf"/>
</dbReference>
<protein>
    <submittedName>
        <fullName evidence="1">Aminoglycoside phosphotransferase</fullName>
    </submittedName>
</protein>
<evidence type="ECO:0000313" key="1">
    <source>
        <dbReference type="EMBL" id="HGE98779.1"/>
    </source>
</evidence>
<dbReference type="Gene3D" id="3.40.50.300">
    <property type="entry name" value="P-loop containing nucleotide triphosphate hydrolases"/>
    <property type="match status" value="1"/>
</dbReference>
<accession>A0A7C3Z277</accession>
<dbReference type="EMBL" id="DTMQ01000011">
    <property type="protein sequence ID" value="HGE98779.1"/>
    <property type="molecule type" value="Genomic_DNA"/>
</dbReference>
<dbReference type="InterPro" id="IPR052732">
    <property type="entry name" value="Cell-binding_unc_protein"/>
</dbReference>
<dbReference type="Gene3D" id="3.90.1200.10">
    <property type="match status" value="1"/>
</dbReference>
<dbReference type="Pfam" id="PF13671">
    <property type="entry name" value="AAA_33"/>
    <property type="match status" value="1"/>
</dbReference>
<dbReference type="GO" id="GO:0016740">
    <property type="term" value="F:transferase activity"/>
    <property type="evidence" value="ECO:0007669"/>
    <property type="project" value="UniProtKB-KW"/>
</dbReference>
<reference evidence="1" key="1">
    <citation type="journal article" date="2020" name="mSystems">
        <title>Genome- and Community-Level Interaction Insights into Carbon Utilization and Element Cycling Functions of Hydrothermarchaeota in Hydrothermal Sediment.</title>
        <authorList>
            <person name="Zhou Z."/>
            <person name="Liu Y."/>
            <person name="Xu W."/>
            <person name="Pan J."/>
            <person name="Luo Z.H."/>
            <person name="Li M."/>
        </authorList>
    </citation>
    <scope>NUCLEOTIDE SEQUENCE [LARGE SCALE GENOMIC DNA]</scope>
    <source>
        <strain evidence="1">SpSt-906</strain>
    </source>
</reference>
<comment type="caution">
    <text evidence="1">The sequence shown here is derived from an EMBL/GenBank/DDBJ whole genome shotgun (WGS) entry which is preliminary data.</text>
</comment>
<sequence>MTRREILSLAEKIGAKKICETHTSWVLLTGRFAYKIKKPVNFGFLDYTSQKKRRRFCLEELRLNRRLSPEIYLDVLGITQDQRFVPKDSPQAIDYAVKMKELPQESLMSSILKKGKVLPSSVKEIARIIADFHNRVRQTKRTERYGSLKIVRFNWEENFSQTKDFIGKTISLSRYQMIKENINRFLSEKKDLFEQRIREKRIKFCHGDLHSGNIFLTDDKPDGKARKVYIFDCIEFNPRFACSDTASEVAFFLMDLEFHNRTDLADYFLDTYLQLTKDFTLLSLLTFYKCYRAYVRGKVSSFKMVEEGIEEKEKADAFKLARRYFLRSERYARSLFGAKKVFIFFGPPGSGKTFLAERFRKRKEGILLATDVLRKDLLSIPVEKHLPAEFGKGIYRKEITRRTYLTMIKRAQVYYAQKVNVLLDGTFANPDYRRLVKRALGSNNLIWIFCWAPKRMILERLKRERKYSDAHPEIYLRMAKRFQSLKDLGKVIRLNTRLKPEDNLRRLELESKGER</sequence>
<proteinExistence type="predicted"/>
<dbReference type="SUPFAM" id="SSF52540">
    <property type="entry name" value="P-loop containing nucleoside triphosphate hydrolases"/>
    <property type="match status" value="1"/>
</dbReference>
<gene>
    <name evidence="1" type="ORF">ENX07_01735</name>
</gene>
<dbReference type="PANTHER" id="PTHR43883:SF1">
    <property type="entry name" value="GLUCONOKINASE"/>
    <property type="match status" value="1"/>
</dbReference>
<organism evidence="1">
    <name type="scientific">candidate division WOR-3 bacterium</name>
    <dbReference type="NCBI Taxonomy" id="2052148"/>
    <lineage>
        <taxon>Bacteria</taxon>
        <taxon>Bacteria division WOR-3</taxon>
    </lineage>
</organism>